<dbReference type="EMBL" id="DUJS01000004">
    <property type="protein sequence ID" value="HII70776.1"/>
    <property type="molecule type" value="Genomic_DNA"/>
</dbReference>
<dbReference type="InterPro" id="IPR050294">
    <property type="entry name" value="RnfB_subfamily"/>
</dbReference>
<evidence type="ECO:0000313" key="9">
    <source>
        <dbReference type="EMBL" id="HII70776.1"/>
    </source>
</evidence>
<dbReference type="Pfam" id="PF00037">
    <property type="entry name" value="Fer4"/>
    <property type="match status" value="1"/>
</dbReference>
<dbReference type="SUPFAM" id="SSF54862">
    <property type="entry name" value="4Fe-4S ferredoxins"/>
    <property type="match status" value="1"/>
</dbReference>
<dbReference type="Proteomes" id="UP000619545">
    <property type="component" value="Unassembled WGS sequence"/>
</dbReference>
<dbReference type="Pfam" id="PF12800">
    <property type="entry name" value="Fer4_4"/>
    <property type="match status" value="1"/>
</dbReference>
<sequence>MEGARREGVKAWVGLPGCIGCVLCAEACPIGAIEIVDGRPQKCIHCDPERAMCARACPHHAIVQVCETLVVDRDRCNGCGKCAEACPVGGIFIREDVAVKCDNCLDRDYPACVEVCPVAGADVAPVNERVLWRRSRAARTLRNLPGSGGHARRLGSRAARKHSRSHSRSVARGRN</sequence>
<keyword evidence="3" id="KW-0479">Metal-binding</keyword>
<evidence type="ECO:0000259" key="8">
    <source>
        <dbReference type="PROSITE" id="PS51379"/>
    </source>
</evidence>
<dbReference type="SUPFAM" id="SSF46548">
    <property type="entry name" value="alpha-helical ferredoxin"/>
    <property type="match status" value="1"/>
</dbReference>
<evidence type="ECO:0000256" key="1">
    <source>
        <dbReference type="ARBA" id="ARBA00022448"/>
    </source>
</evidence>
<dbReference type="GO" id="GO:0016491">
    <property type="term" value="F:oxidoreductase activity"/>
    <property type="evidence" value="ECO:0007669"/>
    <property type="project" value="UniProtKB-ARBA"/>
</dbReference>
<dbReference type="PROSITE" id="PS51379">
    <property type="entry name" value="4FE4S_FER_2"/>
    <property type="match status" value="2"/>
</dbReference>
<keyword evidence="4" id="KW-0249">Electron transport</keyword>
<feature type="domain" description="4Fe-4S ferredoxin-type" evidence="8">
    <location>
        <begin position="67"/>
        <end position="96"/>
    </location>
</feature>
<evidence type="ECO:0000256" key="4">
    <source>
        <dbReference type="ARBA" id="ARBA00022982"/>
    </source>
</evidence>
<dbReference type="PANTHER" id="PTHR42859:SF10">
    <property type="entry name" value="DIMETHYLSULFOXIDE REDUCTASE CHAIN B"/>
    <property type="match status" value="1"/>
</dbReference>
<evidence type="ECO:0000313" key="10">
    <source>
        <dbReference type="Proteomes" id="UP000619545"/>
    </source>
</evidence>
<name>A0A832WS61_9EURY</name>
<evidence type="ECO:0000256" key="5">
    <source>
        <dbReference type="ARBA" id="ARBA00023004"/>
    </source>
</evidence>
<dbReference type="GO" id="GO:0051539">
    <property type="term" value="F:4 iron, 4 sulfur cluster binding"/>
    <property type="evidence" value="ECO:0007669"/>
    <property type="project" value="UniProtKB-KW"/>
</dbReference>
<dbReference type="RefSeq" id="WP_011018456.1">
    <property type="nucleotide sequence ID" value="NZ_DUJS01000004.1"/>
</dbReference>
<dbReference type="PANTHER" id="PTHR42859">
    <property type="entry name" value="OXIDOREDUCTASE"/>
    <property type="match status" value="1"/>
</dbReference>
<gene>
    <name evidence="9" type="ORF">HA336_06040</name>
</gene>
<dbReference type="InterPro" id="IPR017896">
    <property type="entry name" value="4Fe4S_Fe-S-bd"/>
</dbReference>
<dbReference type="GeneID" id="95969906"/>
<dbReference type="InterPro" id="IPR017900">
    <property type="entry name" value="4Fe4S_Fe_S_CS"/>
</dbReference>
<evidence type="ECO:0000256" key="2">
    <source>
        <dbReference type="ARBA" id="ARBA00022485"/>
    </source>
</evidence>
<comment type="caution">
    <text evidence="9">The sequence shown here is derived from an EMBL/GenBank/DDBJ whole genome shotgun (WGS) entry which is preliminary data.</text>
</comment>
<accession>A0A832WS61</accession>
<dbReference type="Gene3D" id="3.30.70.20">
    <property type="match status" value="2"/>
</dbReference>
<evidence type="ECO:0000256" key="7">
    <source>
        <dbReference type="SAM" id="MobiDB-lite"/>
    </source>
</evidence>
<keyword evidence="6" id="KW-0411">Iron-sulfur</keyword>
<proteinExistence type="predicted"/>
<dbReference type="PROSITE" id="PS00198">
    <property type="entry name" value="4FE4S_FER_1"/>
    <property type="match status" value="1"/>
</dbReference>
<reference evidence="9" key="1">
    <citation type="journal article" date="2020" name="bioRxiv">
        <title>A rank-normalized archaeal taxonomy based on genome phylogeny resolves widespread incomplete and uneven classifications.</title>
        <authorList>
            <person name="Rinke C."/>
            <person name="Chuvochina M."/>
            <person name="Mussig A.J."/>
            <person name="Chaumeil P.-A."/>
            <person name="Waite D.W."/>
            <person name="Whitman W.B."/>
            <person name="Parks D.H."/>
            <person name="Hugenholtz P."/>
        </authorList>
    </citation>
    <scope>NUCLEOTIDE SEQUENCE</scope>
    <source>
        <strain evidence="9">UBA8853</strain>
    </source>
</reference>
<feature type="compositionally biased region" description="Basic residues" evidence="7">
    <location>
        <begin position="150"/>
        <end position="175"/>
    </location>
</feature>
<dbReference type="GO" id="GO:0046872">
    <property type="term" value="F:metal ion binding"/>
    <property type="evidence" value="ECO:0007669"/>
    <property type="project" value="UniProtKB-KW"/>
</dbReference>
<organism evidence="9 10">
    <name type="scientific">Methanopyrus kandleri</name>
    <dbReference type="NCBI Taxonomy" id="2320"/>
    <lineage>
        <taxon>Archaea</taxon>
        <taxon>Methanobacteriati</taxon>
        <taxon>Methanobacteriota</taxon>
        <taxon>Methanomada group</taxon>
        <taxon>Methanopyri</taxon>
        <taxon>Methanopyrales</taxon>
        <taxon>Methanopyraceae</taxon>
        <taxon>Methanopyrus</taxon>
    </lineage>
</organism>
<keyword evidence="5" id="KW-0408">Iron</keyword>
<dbReference type="CDD" id="cd04410">
    <property type="entry name" value="DMSOR_beta-like"/>
    <property type="match status" value="1"/>
</dbReference>
<protein>
    <submittedName>
        <fullName evidence="9">4Fe-4S binding protein</fullName>
    </submittedName>
</protein>
<feature type="domain" description="4Fe-4S ferredoxin-type" evidence="8">
    <location>
        <begin position="9"/>
        <end position="38"/>
    </location>
</feature>
<keyword evidence="2" id="KW-0004">4Fe-4S</keyword>
<evidence type="ECO:0000256" key="3">
    <source>
        <dbReference type="ARBA" id="ARBA00022723"/>
    </source>
</evidence>
<dbReference type="AlphaFoldDB" id="A0A832WS61"/>
<evidence type="ECO:0000256" key="6">
    <source>
        <dbReference type="ARBA" id="ARBA00023014"/>
    </source>
</evidence>
<keyword evidence="1" id="KW-0813">Transport</keyword>
<feature type="region of interest" description="Disordered" evidence="7">
    <location>
        <begin position="142"/>
        <end position="175"/>
    </location>
</feature>